<evidence type="ECO:0000313" key="2">
    <source>
        <dbReference type="EMBL" id="TVY93832.1"/>
    </source>
</evidence>
<organism evidence="2 3">
    <name type="scientific">Lachnellula willkommii</name>
    <dbReference type="NCBI Taxonomy" id="215461"/>
    <lineage>
        <taxon>Eukaryota</taxon>
        <taxon>Fungi</taxon>
        <taxon>Dikarya</taxon>
        <taxon>Ascomycota</taxon>
        <taxon>Pezizomycotina</taxon>
        <taxon>Leotiomycetes</taxon>
        <taxon>Helotiales</taxon>
        <taxon>Lachnaceae</taxon>
        <taxon>Lachnellula</taxon>
    </lineage>
</organism>
<proteinExistence type="predicted"/>
<name>A0A559MLJ4_9HELO</name>
<keyword evidence="3" id="KW-1185">Reference proteome</keyword>
<sequence length="317" mass="36640">MATAAKNASYLPPEIWIRTLKNFDQENDLPELWMNYRHICKPFQSAIDSIFIEKHLPKTWIRWSLGEMYSNEIGKVILDTEFKFHALSEDKTTAIFQGDIGEDFRDEVRSRLKGRIQETTNAHAYTITEPSHTVQVHRDVNDSPLPDLTFDAENIHLSLNWRELYTRFYGEELLYHKGLQNWSTDNTKLKEELAAKAGSGQTGMMEVLMKAMEAFAGGSDESRRVARRARIRRQFREIGDDWSFEASGDAGEEKRSLEGLAQTRQLVSLTEDSDYDRDEEEEEGSEEGSEEGDEWEDASDDDDMEEEDEEEEEEDDA</sequence>
<evidence type="ECO:0000256" key="1">
    <source>
        <dbReference type="SAM" id="MobiDB-lite"/>
    </source>
</evidence>
<feature type="region of interest" description="Disordered" evidence="1">
    <location>
        <begin position="244"/>
        <end position="317"/>
    </location>
</feature>
<gene>
    <name evidence="2" type="ORF">LAWI1_G000740</name>
</gene>
<dbReference type="Proteomes" id="UP000315522">
    <property type="component" value="Unassembled WGS sequence"/>
</dbReference>
<accession>A0A559MLJ4</accession>
<dbReference type="AlphaFoldDB" id="A0A559MLJ4"/>
<reference evidence="2 3" key="1">
    <citation type="submission" date="2018-05" db="EMBL/GenBank/DDBJ databases">
        <title>Genome sequencing and assembly of the regulated plant pathogen Lachnellula willkommii and related sister species for the development of diagnostic species identification markers.</title>
        <authorList>
            <person name="Giroux E."/>
            <person name="Bilodeau G."/>
        </authorList>
    </citation>
    <scope>NUCLEOTIDE SEQUENCE [LARGE SCALE GENOMIC DNA]</scope>
    <source>
        <strain evidence="2 3">CBS 172.35</strain>
    </source>
</reference>
<protein>
    <submittedName>
        <fullName evidence="2">Uncharacterized protein</fullName>
    </submittedName>
</protein>
<dbReference type="EMBL" id="QGML01000074">
    <property type="protein sequence ID" value="TVY93832.1"/>
    <property type="molecule type" value="Genomic_DNA"/>
</dbReference>
<evidence type="ECO:0000313" key="3">
    <source>
        <dbReference type="Proteomes" id="UP000315522"/>
    </source>
</evidence>
<comment type="caution">
    <text evidence="2">The sequence shown here is derived from an EMBL/GenBank/DDBJ whole genome shotgun (WGS) entry which is preliminary data.</text>
</comment>
<feature type="compositionally biased region" description="Acidic residues" evidence="1">
    <location>
        <begin position="271"/>
        <end position="317"/>
    </location>
</feature>